<comment type="caution">
    <text evidence="2">The sequence shown here is derived from an EMBL/GenBank/DDBJ whole genome shotgun (WGS) entry which is preliminary data.</text>
</comment>
<feature type="compositionally biased region" description="Gly residues" evidence="1">
    <location>
        <begin position="13"/>
        <end position="31"/>
    </location>
</feature>
<reference evidence="3" key="1">
    <citation type="submission" date="2017-10" db="EMBL/GenBank/DDBJ databases">
        <title>Rapid genome shrinkage in a self-fertile nematode reveals novel sperm competition proteins.</title>
        <authorList>
            <person name="Yin D."/>
            <person name="Schwarz E.M."/>
            <person name="Thomas C.G."/>
            <person name="Felde R.L."/>
            <person name="Korf I.F."/>
            <person name="Cutter A.D."/>
            <person name="Schartner C.M."/>
            <person name="Ralston E.J."/>
            <person name="Meyer B.J."/>
            <person name="Haag E.S."/>
        </authorList>
    </citation>
    <scope>NUCLEOTIDE SEQUENCE [LARGE SCALE GENOMIC DNA]</scope>
    <source>
        <strain evidence="3">JU1422</strain>
    </source>
</reference>
<organism evidence="2 3">
    <name type="scientific">Caenorhabditis nigoni</name>
    <dbReference type="NCBI Taxonomy" id="1611254"/>
    <lineage>
        <taxon>Eukaryota</taxon>
        <taxon>Metazoa</taxon>
        <taxon>Ecdysozoa</taxon>
        <taxon>Nematoda</taxon>
        <taxon>Chromadorea</taxon>
        <taxon>Rhabditida</taxon>
        <taxon>Rhabditina</taxon>
        <taxon>Rhabditomorpha</taxon>
        <taxon>Rhabditoidea</taxon>
        <taxon>Rhabditidae</taxon>
        <taxon>Peloderinae</taxon>
        <taxon>Caenorhabditis</taxon>
    </lineage>
</organism>
<feature type="region of interest" description="Disordered" evidence="1">
    <location>
        <begin position="1"/>
        <end position="49"/>
    </location>
</feature>
<evidence type="ECO:0000313" key="2">
    <source>
        <dbReference type="EMBL" id="PIC37587.1"/>
    </source>
</evidence>
<proteinExistence type="predicted"/>
<keyword evidence="3" id="KW-1185">Reference proteome</keyword>
<dbReference type="Proteomes" id="UP000230233">
    <property type="component" value="Chromosome IV"/>
</dbReference>
<gene>
    <name evidence="2" type="primary">Cnig_chr_IV.g16164</name>
    <name evidence="2" type="ORF">B9Z55_016164</name>
</gene>
<evidence type="ECO:0000256" key="1">
    <source>
        <dbReference type="SAM" id="MobiDB-lite"/>
    </source>
</evidence>
<dbReference type="EMBL" id="PDUG01000004">
    <property type="protein sequence ID" value="PIC37587.1"/>
    <property type="molecule type" value="Genomic_DNA"/>
</dbReference>
<sequence length="76" mass="7397">MSSTSRPSSGNSAAGGGGSGAGSGGGGGGIRGFFSKLRKPSDQVNGSQQVGSTKIGLLIIHFSLRLVGLLMFGSAK</sequence>
<dbReference type="AlphaFoldDB" id="A0A2G5UDF5"/>
<evidence type="ECO:0000313" key="3">
    <source>
        <dbReference type="Proteomes" id="UP000230233"/>
    </source>
</evidence>
<name>A0A2G5UDF5_9PELO</name>
<protein>
    <submittedName>
        <fullName evidence="2">Uncharacterized protein</fullName>
    </submittedName>
</protein>
<dbReference type="STRING" id="1611254.A0A2G5UDF5"/>
<accession>A0A2G5UDF5</accession>